<gene>
    <name evidence="1" type="ORF">H2200_005853</name>
</gene>
<keyword evidence="2" id="KW-1185">Reference proteome</keyword>
<name>A0AA39CII0_9EURO</name>
<evidence type="ECO:0000313" key="1">
    <source>
        <dbReference type="EMBL" id="KAJ9609526.1"/>
    </source>
</evidence>
<accession>A0AA39CII0</accession>
<sequence>MSLPATEVDTAPSFEELSVLIDGAQPTADMTRMRQLETELEDFLVTLMRRTTTEVNDANNQISHGILNADLPVEPPDLQRLSQRFCHWDAFEVYRSAIIYDLQHEGPNPVPSWRSYLAGILYNCLRIHSLYIQVNLANLKLMVADTPQLQPRRGRPTPLQKALLRDMPKGCRRKIEELHQMMENMSLELHVAKERKIGESTIDVVARIDKRKSITTILIEDINKADADLKLVELVVPEELYP</sequence>
<protein>
    <submittedName>
        <fullName evidence="1">Uncharacterized protein</fullName>
    </submittedName>
</protein>
<dbReference type="EMBL" id="JAPDRK010000008">
    <property type="protein sequence ID" value="KAJ9609526.1"/>
    <property type="molecule type" value="Genomic_DNA"/>
</dbReference>
<evidence type="ECO:0000313" key="2">
    <source>
        <dbReference type="Proteomes" id="UP001172673"/>
    </source>
</evidence>
<comment type="caution">
    <text evidence="1">The sequence shown here is derived from an EMBL/GenBank/DDBJ whole genome shotgun (WGS) entry which is preliminary data.</text>
</comment>
<dbReference type="Proteomes" id="UP001172673">
    <property type="component" value="Unassembled WGS sequence"/>
</dbReference>
<organism evidence="1 2">
    <name type="scientific">Cladophialophora chaetospira</name>
    <dbReference type="NCBI Taxonomy" id="386627"/>
    <lineage>
        <taxon>Eukaryota</taxon>
        <taxon>Fungi</taxon>
        <taxon>Dikarya</taxon>
        <taxon>Ascomycota</taxon>
        <taxon>Pezizomycotina</taxon>
        <taxon>Eurotiomycetes</taxon>
        <taxon>Chaetothyriomycetidae</taxon>
        <taxon>Chaetothyriales</taxon>
        <taxon>Herpotrichiellaceae</taxon>
        <taxon>Cladophialophora</taxon>
    </lineage>
</organism>
<reference evidence="1" key="1">
    <citation type="submission" date="2022-10" db="EMBL/GenBank/DDBJ databases">
        <title>Culturing micro-colonial fungi from biological soil crusts in the Mojave desert and describing Neophaeococcomyces mojavensis, and introducing the new genera and species Taxawa tesnikishii.</title>
        <authorList>
            <person name="Kurbessoian T."/>
            <person name="Stajich J.E."/>
        </authorList>
    </citation>
    <scope>NUCLEOTIDE SEQUENCE</scope>
    <source>
        <strain evidence="1">TK_41</strain>
    </source>
</reference>
<proteinExistence type="predicted"/>
<dbReference type="AlphaFoldDB" id="A0AA39CII0"/>